<feature type="compositionally biased region" description="Low complexity" evidence="2">
    <location>
        <begin position="1"/>
        <end position="21"/>
    </location>
</feature>
<dbReference type="InterPro" id="IPR003737">
    <property type="entry name" value="GlcNAc_PI_deacetylase-related"/>
</dbReference>
<dbReference type="PANTHER" id="PTHR12993:SF29">
    <property type="entry name" value="BLR3841 PROTEIN"/>
    <property type="match status" value="1"/>
</dbReference>
<dbReference type="PANTHER" id="PTHR12993">
    <property type="entry name" value="N-ACETYLGLUCOSAMINYL-PHOSPHATIDYLINOSITOL DE-N-ACETYLASE-RELATED"/>
    <property type="match status" value="1"/>
</dbReference>
<dbReference type="EMBL" id="BNBO01000070">
    <property type="protein sequence ID" value="GHH84028.1"/>
    <property type="molecule type" value="Genomic_DNA"/>
</dbReference>
<accession>A0A919L4S3</accession>
<dbReference type="Proteomes" id="UP000617734">
    <property type="component" value="Unassembled WGS sequence"/>
</dbReference>
<dbReference type="AlphaFoldDB" id="A0A919L4S3"/>
<dbReference type="GO" id="GO:0016811">
    <property type="term" value="F:hydrolase activity, acting on carbon-nitrogen (but not peptide) bonds, in linear amides"/>
    <property type="evidence" value="ECO:0007669"/>
    <property type="project" value="TreeGrafter"/>
</dbReference>
<feature type="region of interest" description="Disordered" evidence="2">
    <location>
        <begin position="1"/>
        <end position="22"/>
    </location>
</feature>
<evidence type="ECO:0008006" key="5">
    <source>
        <dbReference type="Google" id="ProtNLM"/>
    </source>
</evidence>
<sequence>MPPAGPAARAVARTPPTASRTWDLDPHALAHLGAADARPAAVDARLDSATAAVDADLGGVDAAAALRTMRVRAAGRLGLCSPKWPARPRALIVAAHPDDEVLCLGGTIAVPAAAGVRLRLVSVTNGEASHPHSGAPAARYLAAVRTRELHHAFGRLNDDLQGVGLESRRLDRPPRAGPHRKRSCGPAFSAGPVVAGPARPRSALRGAGDGRRLRGHFGG</sequence>
<feature type="region of interest" description="Disordered" evidence="2">
    <location>
        <begin position="164"/>
        <end position="219"/>
    </location>
</feature>
<gene>
    <name evidence="3" type="ORF">GCM10018781_72530</name>
</gene>
<evidence type="ECO:0000256" key="2">
    <source>
        <dbReference type="SAM" id="MobiDB-lite"/>
    </source>
</evidence>
<evidence type="ECO:0000256" key="1">
    <source>
        <dbReference type="ARBA" id="ARBA00022833"/>
    </source>
</evidence>
<reference evidence="3" key="2">
    <citation type="submission" date="2020-09" db="EMBL/GenBank/DDBJ databases">
        <authorList>
            <person name="Sun Q."/>
            <person name="Ohkuma M."/>
        </authorList>
    </citation>
    <scope>NUCLEOTIDE SEQUENCE</scope>
    <source>
        <strain evidence="3">JCM 4646</strain>
    </source>
</reference>
<dbReference type="Gene3D" id="3.40.50.10320">
    <property type="entry name" value="LmbE-like"/>
    <property type="match status" value="1"/>
</dbReference>
<name>A0A919L4S3_9ACTN</name>
<dbReference type="GO" id="GO:0016137">
    <property type="term" value="P:glycoside metabolic process"/>
    <property type="evidence" value="ECO:0007669"/>
    <property type="project" value="UniProtKB-ARBA"/>
</dbReference>
<protein>
    <recommendedName>
        <fullName evidence="5">PIG-L family deacetylase</fullName>
    </recommendedName>
</protein>
<comment type="caution">
    <text evidence="3">The sequence shown here is derived from an EMBL/GenBank/DDBJ whole genome shotgun (WGS) entry which is preliminary data.</text>
</comment>
<keyword evidence="1" id="KW-0862">Zinc</keyword>
<keyword evidence="4" id="KW-1185">Reference proteome</keyword>
<dbReference type="Pfam" id="PF02585">
    <property type="entry name" value="PIG-L"/>
    <property type="match status" value="1"/>
</dbReference>
<dbReference type="SUPFAM" id="SSF102588">
    <property type="entry name" value="LmbE-like"/>
    <property type="match status" value="1"/>
</dbReference>
<evidence type="ECO:0000313" key="4">
    <source>
        <dbReference type="Proteomes" id="UP000617734"/>
    </source>
</evidence>
<proteinExistence type="predicted"/>
<evidence type="ECO:0000313" key="3">
    <source>
        <dbReference type="EMBL" id="GHH84028.1"/>
    </source>
</evidence>
<dbReference type="InterPro" id="IPR024078">
    <property type="entry name" value="LmbE-like_dom_sf"/>
</dbReference>
<reference evidence="3" key="1">
    <citation type="journal article" date="2014" name="Int. J. Syst. Evol. Microbiol.">
        <title>Complete genome sequence of Corynebacterium casei LMG S-19264T (=DSM 44701T), isolated from a smear-ripened cheese.</title>
        <authorList>
            <consortium name="US DOE Joint Genome Institute (JGI-PGF)"/>
            <person name="Walter F."/>
            <person name="Albersmeier A."/>
            <person name="Kalinowski J."/>
            <person name="Ruckert C."/>
        </authorList>
    </citation>
    <scope>NUCLEOTIDE SEQUENCE</scope>
    <source>
        <strain evidence="3">JCM 4646</strain>
    </source>
</reference>
<organism evidence="3 4">
    <name type="scientific">Kitasatospora indigofera</name>
    <dbReference type="NCBI Taxonomy" id="67307"/>
    <lineage>
        <taxon>Bacteria</taxon>
        <taxon>Bacillati</taxon>
        <taxon>Actinomycetota</taxon>
        <taxon>Actinomycetes</taxon>
        <taxon>Kitasatosporales</taxon>
        <taxon>Streptomycetaceae</taxon>
        <taxon>Kitasatospora</taxon>
    </lineage>
</organism>